<dbReference type="PANTHER" id="PTHR35802">
    <property type="entry name" value="PROTEASE SYNTHASE AND SPORULATION PROTEIN PAI 2"/>
    <property type="match status" value="1"/>
</dbReference>
<protein>
    <recommendedName>
        <fullName evidence="3">Transcriptional regulator</fullName>
    </recommendedName>
</protein>
<dbReference type="Gene3D" id="2.30.110.10">
    <property type="entry name" value="Electron Transport, Fmn-binding Protein, Chain A"/>
    <property type="match status" value="1"/>
</dbReference>
<dbReference type="SUPFAM" id="SSF50475">
    <property type="entry name" value="FMN-binding split barrel"/>
    <property type="match status" value="1"/>
</dbReference>
<dbReference type="PIRSF" id="PIRSF010372">
    <property type="entry name" value="PaiB"/>
    <property type="match status" value="1"/>
</dbReference>
<dbReference type="Proteomes" id="UP001465976">
    <property type="component" value="Unassembled WGS sequence"/>
</dbReference>
<keyword evidence="2" id="KW-1185">Reference proteome</keyword>
<dbReference type="Pfam" id="PF04299">
    <property type="entry name" value="FMN_bind_2"/>
    <property type="match status" value="1"/>
</dbReference>
<organism evidence="1 2">
    <name type="scientific">Marasmius crinis-equi</name>
    <dbReference type="NCBI Taxonomy" id="585013"/>
    <lineage>
        <taxon>Eukaryota</taxon>
        <taxon>Fungi</taxon>
        <taxon>Dikarya</taxon>
        <taxon>Basidiomycota</taxon>
        <taxon>Agaricomycotina</taxon>
        <taxon>Agaricomycetes</taxon>
        <taxon>Agaricomycetidae</taxon>
        <taxon>Agaricales</taxon>
        <taxon>Marasmiineae</taxon>
        <taxon>Marasmiaceae</taxon>
        <taxon>Marasmius</taxon>
    </lineage>
</organism>
<name>A0ABR3FGV4_9AGAR</name>
<comment type="caution">
    <text evidence="1">The sequence shown here is derived from an EMBL/GenBank/DDBJ whole genome shotgun (WGS) entry which is preliminary data.</text>
</comment>
<dbReference type="EMBL" id="JBAHYK010000386">
    <property type="protein sequence ID" value="KAL0574561.1"/>
    <property type="molecule type" value="Genomic_DNA"/>
</dbReference>
<gene>
    <name evidence="1" type="ORF">V5O48_007398</name>
</gene>
<evidence type="ECO:0000313" key="1">
    <source>
        <dbReference type="EMBL" id="KAL0574561.1"/>
    </source>
</evidence>
<sequence>MYLRAVHAEQNIPALRAFIKAHPLGTFTTAIESPQFPFLQSSHIPFFLDVKDEQSETEFGILRGHMARANPQAKALIDHFTSTSSPSPATLSRDVLILFNEPNHHYVSPAFYRETKPTTGKTVPTWNYAAVQAYGKLKVYYDAKVQSTDDYLTNHVSELSQFGEVEVMGHGKDGMRVWEVDDAPKPYIEVMKKAIIGIEIEITDLGGKWKMSQESTAGDRQGVIDGFRSLGTDVGLKVAEMVEESGAKKDAASTEKTS</sequence>
<dbReference type="InterPro" id="IPR012349">
    <property type="entry name" value="Split_barrel_FMN-bd"/>
</dbReference>
<evidence type="ECO:0008006" key="3">
    <source>
        <dbReference type="Google" id="ProtNLM"/>
    </source>
</evidence>
<reference evidence="1 2" key="1">
    <citation type="submission" date="2024-02" db="EMBL/GenBank/DDBJ databases">
        <title>A draft genome for the cacao thread blight pathogen Marasmius crinis-equi.</title>
        <authorList>
            <person name="Cohen S.P."/>
            <person name="Baruah I.K."/>
            <person name="Amoako-Attah I."/>
            <person name="Bukari Y."/>
            <person name="Meinhardt L.W."/>
            <person name="Bailey B.A."/>
        </authorList>
    </citation>
    <scope>NUCLEOTIDE SEQUENCE [LARGE SCALE GENOMIC DNA]</scope>
    <source>
        <strain evidence="1 2">GH-76</strain>
    </source>
</reference>
<proteinExistence type="predicted"/>
<dbReference type="PANTHER" id="PTHR35802:SF1">
    <property type="entry name" value="PROTEASE SYNTHASE AND SPORULATION PROTEIN PAI 2"/>
    <property type="match status" value="1"/>
</dbReference>
<accession>A0ABR3FGV4</accession>
<evidence type="ECO:0000313" key="2">
    <source>
        <dbReference type="Proteomes" id="UP001465976"/>
    </source>
</evidence>
<dbReference type="InterPro" id="IPR007396">
    <property type="entry name" value="TR_PAI2-type"/>
</dbReference>